<dbReference type="Proteomes" id="UP000324222">
    <property type="component" value="Unassembled WGS sequence"/>
</dbReference>
<comment type="caution">
    <text evidence="1">The sequence shown here is derived from an EMBL/GenBank/DDBJ whole genome shotgun (WGS) entry which is preliminary data.</text>
</comment>
<dbReference type="AlphaFoldDB" id="A0A5B7ISL1"/>
<dbReference type="EMBL" id="VSRR010067512">
    <property type="protein sequence ID" value="MPC85159.1"/>
    <property type="molecule type" value="Genomic_DNA"/>
</dbReference>
<name>A0A5B7ISL1_PORTR</name>
<protein>
    <submittedName>
        <fullName evidence="1">Uncharacterized protein</fullName>
    </submittedName>
</protein>
<sequence>MYLGAVELLFREGPAIVLSLALAPGSLLKYRYLKPTPETEFRYSTNWLFAQYIFVLAIEGKGSGPLRNKV</sequence>
<evidence type="ECO:0000313" key="2">
    <source>
        <dbReference type="Proteomes" id="UP000324222"/>
    </source>
</evidence>
<proteinExistence type="predicted"/>
<reference evidence="1 2" key="1">
    <citation type="submission" date="2019-05" db="EMBL/GenBank/DDBJ databases">
        <title>Another draft genome of Portunus trituberculatus and its Hox gene families provides insights of decapod evolution.</title>
        <authorList>
            <person name="Jeong J.-H."/>
            <person name="Song I."/>
            <person name="Kim S."/>
            <person name="Choi T."/>
            <person name="Kim D."/>
            <person name="Ryu S."/>
            <person name="Kim W."/>
        </authorList>
    </citation>
    <scope>NUCLEOTIDE SEQUENCE [LARGE SCALE GENOMIC DNA]</scope>
    <source>
        <tissue evidence="1">Muscle</tissue>
    </source>
</reference>
<accession>A0A5B7ISL1</accession>
<gene>
    <name evidence="1" type="ORF">E2C01_079921</name>
</gene>
<organism evidence="1 2">
    <name type="scientific">Portunus trituberculatus</name>
    <name type="common">Swimming crab</name>
    <name type="synonym">Neptunus trituberculatus</name>
    <dbReference type="NCBI Taxonomy" id="210409"/>
    <lineage>
        <taxon>Eukaryota</taxon>
        <taxon>Metazoa</taxon>
        <taxon>Ecdysozoa</taxon>
        <taxon>Arthropoda</taxon>
        <taxon>Crustacea</taxon>
        <taxon>Multicrustacea</taxon>
        <taxon>Malacostraca</taxon>
        <taxon>Eumalacostraca</taxon>
        <taxon>Eucarida</taxon>
        <taxon>Decapoda</taxon>
        <taxon>Pleocyemata</taxon>
        <taxon>Brachyura</taxon>
        <taxon>Eubrachyura</taxon>
        <taxon>Portunoidea</taxon>
        <taxon>Portunidae</taxon>
        <taxon>Portuninae</taxon>
        <taxon>Portunus</taxon>
    </lineage>
</organism>
<keyword evidence="2" id="KW-1185">Reference proteome</keyword>
<evidence type="ECO:0000313" key="1">
    <source>
        <dbReference type="EMBL" id="MPC85159.1"/>
    </source>
</evidence>